<evidence type="ECO:0000256" key="1">
    <source>
        <dbReference type="ARBA" id="ARBA00001954"/>
    </source>
</evidence>
<sequence length="353" mass="38360">MGSEPAGADPRPLDDVAIPLTDSEREAIRGGFDRFARARVNAVLDSEELLVDAELAGRALPDRVISALRHFRRYGNGAGALLIRNAPVDTDLPATPQDGYVGHWNEIPVSTFTQLAVASQVGDVIAYADEKDGNLIQDVVPIKGARQRQENSGTVYLELHTENGFHPHKPDFITLLCLRPDHDRTSHTVVGGVAEVLPKLSEWCVSALRRKEFRLRVSSSFGAGADLETPSVAVLSGPVGAPEFLADFHTMEPLTPDAAVALDELKQALLTSLRGAKLDTGDLLVIDNRTAVHGRTPFAARYDETDRWLRRCFAVSDLRRSRGIRAPGSRVCEPLTVVGLSCTVAEELRCTTS</sequence>
<dbReference type="EMBL" id="FOYL01000015">
    <property type="protein sequence ID" value="SFR28738.1"/>
    <property type="molecule type" value="Genomic_DNA"/>
</dbReference>
<name>A0A1I6FFN7_9PSEU</name>
<dbReference type="InterPro" id="IPR014503">
    <property type="entry name" value="Clavaminate_syn-like"/>
</dbReference>
<feature type="binding site" evidence="7">
    <location>
        <position position="293"/>
    </location>
    <ligand>
        <name>Fe cation</name>
        <dbReference type="ChEBI" id="CHEBI:24875"/>
    </ligand>
</feature>
<dbReference type="AlphaFoldDB" id="A0A1I6FFN7"/>
<dbReference type="InterPro" id="IPR050411">
    <property type="entry name" value="AlphaKG_dependent_hydroxylases"/>
</dbReference>
<evidence type="ECO:0000256" key="6">
    <source>
        <dbReference type="ARBA" id="ARBA00023194"/>
    </source>
</evidence>
<dbReference type="RefSeq" id="WP_093605054.1">
    <property type="nucleotide sequence ID" value="NZ_FOYL01000015.1"/>
</dbReference>
<evidence type="ECO:0000256" key="7">
    <source>
        <dbReference type="PIRSR" id="PIRSR019543-2"/>
    </source>
</evidence>
<feature type="binding site" evidence="7">
    <location>
        <position position="162"/>
    </location>
    <ligand>
        <name>Fe cation</name>
        <dbReference type="ChEBI" id="CHEBI:24875"/>
    </ligand>
</feature>
<gene>
    <name evidence="9" type="ORF">SAMN04488564_11546</name>
</gene>
<dbReference type="STRING" id="84724.SAMN04488564_11546"/>
<keyword evidence="6" id="KW-0045">Antibiotic biosynthesis</keyword>
<evidence type="ECO:0000256" key="2">
    <source>
        <dbReference type="ARBA" id="ARBA00008425"/>
    </source>
</evidence>
<dbReference type="Proteomes" id="UP000198583">
    <property type="component" value="Unassembled WGS sequence"/>
</dbReference>
<proteinExistence type="inferred from homology"/>
<dbReference type="PANTHER" id="PTHR10696:SF56">
    <property type="entry name" value="TAUD_TFDA-LIKE DOMAIN-CONTAINING PROTEIN"/>
    <property type="match status" value="1"/>
</dbReference>
<feature type="domain" description="TauD/TfdA-like" evidence="8">
    <location>
        <begin position="256"/>
        <end position="312"/>
    </location>
</feature>
<feature type="binding site" evidence="7">
    <location>
        <position position="160"/>
    </location>
    <ligand>
        <name>Fe cation</name>
        <dbReference type="ChEBI" id="CHEBI:24875"/>
    </ligand>
</feature>
<dbReference type="SUPFAM" id="SSF51197">
    <property type="entry name" value="Clavaminate synthase-like"/>
    <property type="match status" value="1"/>
</dbReference>
<evidence type="ECO:0000313" key="9">
    <source>
        <dbReference type="EMBL" id="SFR28738.1"/>
    </source>
</evidence>
<reference evidence="10" key="1">
    <citation type="submission" date="2016-10" db="EMBL/GenBank/DDBJ databases">
        <authorList>
            <person name="Varghese N."/>
            <person name="Submissions S."/>
        </authorList>
    </citation>
    <scope>NUCLEOTIDE SEQUENCE [LARGE SCALE GENOMIC DNA]</scope>
    <source>
        <strain evidence="10">DSM 44232</strain>
    </source>
</reference>
<evidence type="ECO:0000256" key="3">
    <source>
        <dbReference type="ARBA" id="ARBA00022723"/>
    </source>
</evidence>
<dbReference type="PANTHER" id="PTHR10696">
    <property type="entry name" value="GAMMA-BUTYROBETAINE HYDROXYLASE-RELATED"/>
    <property type="match status" value="1"/>
</dbReference>
<keyword evidence="3 7" id="KW-0479">Metal-binding</keyword>
<dbReference type="GO" id="GO:0017000">
    <property type="term" value="P:antibiotic biosynthetic process"/>
    <property type="evidence" value="ECO:0007669"/>
    <property type="project" value="UniProtKB-KW"/>
</dbReference>
<dbReference type="Pfam" id="PF02668">
    <property type="entry name" value="TauD"/>
    <property type="match status" value="1"/>
</dbReference>
<organism evidence="9 10">
    <name type="scientific">Lentzea waywayandensis</name>
    <dbReference type="NCBI Taxonomy" id="84724"/>
    <lineage>
        <taxon>Bacteria</taxon>
        <taxon>Bacillati</taxon>
        <taxon>Actinomycetota</taxon>
        <taxon>Actinomycetes</taxon>
        <taxon>Pseudonocardiales</taxon>
        <taxon>Pseudonocardiaceae</taxon>
        <taxon>Lentzea</taxon>
    </lineage>
</organism>
<dbReference type="InterPro" id="IPR042098">
    <property type="entry name" value="TauD-like_sf"/>
</dbReference>
<dbReference type="Gene3D" id="3.60.130.10">
    <property type="entry name" value="Clavaminate synthase-like"/>
    <property type="match status" value="1"/>
</dbReference>
<keyword evidence="10" id="KW-1185">Reference proteome</keyword>
<dbReference type="InterPro" id="IPR003819">
    <property type="entry name" value="TauD/TfdA-like"/>
</dbReference>
<accession>A0A1I6FFN7</accession>
<keyword evidence="4" id="KW-0560">Oxidoreductase</keyword>
<comment type="similarity">
    <text evidence="2">Belongs to the clavaminate synthase family.</text>
</comment>
<dbReference type="PIRSF" id="PIRSF019543">
    <property type="entry name" value="Clavaminate_syn"/>
    <property type="match status" value="1"/>
</dbReference>
<keyword evidence="5 7" id="KW-0408">Iron</keyword>
<evidence type="ECO:0000256" key="5">
    <source>
        <dbReference type="ARBA" id="ARBA00023004"/>
    </source>
</evidence>
<evidence type="ECO:0000256" key="4">
    <source>
        <dbReference type="ARBA" id="ARBA00023002"/>
    </source>
</evidence>
<dbReference type="OrthoDB" id="3872700at2"/>
<dbReference type="GO" id="GO:0016491">
    <property type="term" value="F:oxidoreductase activity"/>
    <property type="evidence" value="ECO:0007669"/>
    <property type="project" value="UniProtKB-KW"/>
</dbReference>
<evidence type="ECO:0000259" key="8">
    <source>
        <dbReference type="Pfam" id="PF02668"/>
    </source>
</evidence>
<protein>
    <submittedName>
        <fullName evidence="9">L-asparagine oxygenase</fullName>
    </submittedName>
</protein>
<dbReference type="GO" id="GO:0005506">
    <property type="term" value="F:iron ion binding"/>
    <property type="evidence" value="ECO:0007669"/>
    <property type="project" value="InterPro"/>
</dbReference>
<comment type="cofactor">
    <cofactor evidence="1">
        <name>Fe(2+)</name>
        <dbReference type="ChEBI" id="CHEBI:29033"/>
    </cofactor>
</comment>
<evidence type="ECO:0000313" key="10">
    <source>
        <dbReference type="Proteomes" id="UP000198583"/>
    </source>
</evidence>